<dbReference type="InterPro" id="IPR023198">
    <property type="entry name" value="PGP-like_dom2"/>
</dbReference>
<name>A0A7Y9QX76_9BURK</name>
<sequence>MSQLAAVVWDVDGTLAETERDGHRVAFNRAFEALGVPWRWDVARYGELLTVTGGRERLLRDMGTHADAPALLAEREALAQRLHERKNQFYAELVQDGAIALRPGVVALMSACADRGVRMALATTTSRTNVAALLRVHLGVRWAAWFDVVVCGEDVRHKKPDPEVYLQVLAGLRLGPLQTLAIEDSPVGAAAARAAEVPVVVTRSVYFEQATFDDAIAIGPGLHRRADWRPVLRGGHGDSPVGLDDLIDWHAQMDRVSQFG</sequence>
<dbReference type="Pfam" id="PF00702">
    <property type="entry name" value="Hydrolase"/>
    <property type="match status" value="1"/>
</dbReference>
<dbReference type="InterPro" id="IPR036412">
    <property type="entry name" value="HAD-like_sf"/>
</dbReference>
<dbReference type="Proteomes" id="UP000518288">
    <property type="component" value="Unassembled WGS sequence"/>
</dbReference>
<dbReference type="InterPro" id="IPR044999">
    <property type="entry name" value="CbbY-like"/>
</dbReference>
<dbReference type="EMBL" id="JACCFH010000001">
    <property type="protein sequence ID" value="NYG33145.1"/>
    <property type="molecule type" value="Genomic_DNA"/>
</dbReference>
<dbReference type="PANTHER" id="PTHR42896:SF2">
    <property type="entry name" value="CBBY-LIKE PROTEIN"/>
    <property type="match status" value="1"/>
</dbReference>
<evidence type="ECO:0000313" key="2">
    <source>
        <dbReference type="Proteomes" id="UP000518288"/>
    </source>
</evidence>
<dbReference type="NCBIfam" id="TIGR01509">
    <property type="entry name" value="HAD-SF-IA-v3"/>
    <property type="match status" value="1"/>
</dbReference>
<keyword evidence="1" id="KW-0378">Hydrolase</keyword>
<dbReference type="SFLD" id="SFLDG01129">
    <property type="entry name" value="C1.5:_HAD__Beta-PGM__Phosphata"/>
    <property type="match status" value="1"/>
</dbReference>
<accession>A0A7Y9QX76</accession>
<dbReference type="InterPro" id="IPR023214">
    <property type="entry name" value="HAD_sf"/>
</dbReference>
<dbReference type="SFLD" id="SFLDS00003">
    <property type="entry name" value="Haloacid_Dehalogenase"/>
    <property type="match status" value="1"/>
</dbReference>
<keyword evidence="2" id="KW-1185">Reference proteome</keyword>
<dbReference type="InterPro" id="IPR006439">
    <property type="entry name" value="HAD-SF_hydro_IA"/>
</dbReference>
<organism evidence="1 2">
    <name type="scientific">Sphaerotilus montanus</name>
    <dbReference type="NCBI Taxonomy" id="522889"/>
    <lineage>
        <taxon>Bacteria</taxon>
        <taxon>Pseudomonadati</taxon>
        <taxon>Pseudomonadota</taxon>
        <taxon>Betaproteobacteria</taxon>
        <taxon>Burkholderiales</taxon>
        <taxon>Sphaerotilaceae</taxon>
        <taxon>Sphaerotilus</taxon>
    </lineage>
</organism>
<dbReference type="RefSeq" id="WP_179633947.1">
    <property type="nucleotide sequence ID" value="NZ_JACCFH010000001.1"/>
</dbReference>
<dbReference type="PANTHER" id="PTHR42896">
    <property type="entry name" value="XYLULOSE-1,5-BISPHOSPHATE (XUBP) PHOSPHATASE"/>
    <property type="match status" value="1"/>
</dbReference>
<dbReference type="GO" id="GO:0016787">
    <property type="term" value="F:hydrolase activity"/>
    <property type="evidence" value="ECO:0007669"/>
    <property type="project" value="UniProtKB-KW"/>
</dbReference>
<evidence type="ECO:0000313" key="1">
    <source>
        <dbReference type="EMBL" id="NYG33145.1"/>
    </source>
</evidence>
<reference evidence="1 2" key="1">
    <citation type="submission" date="2020-07" db="EMBL/GenBank/DDBJ databases">
        <title>Genomic Encyclopedia of Archaeal and Bacterial Type Strains, Phase II (KMG-II): from individual species to whole genera.</title>
        <authorList>
            <person name="Goeker M."/>
        </authorList>
    </citation>
    <scope>NUCLEOTIDE SEQUENCE [LARGE SCALE GENOMIC DNA]</scope>
    <source>
        <strain evidence="1 2">DSM 21226</strain>
    </source>
</reference>
<protein>
    <submittedName>
        <fullName evidence="1">HAD superfamily hydrolase (TIGR01509 family)</fullName>
    </submittedName>
</protein>
<dbReference type="Gene3D" id="1.10.150.240">
    <property type="entry name" value="Putative phosphatase, domain 2"/>
    <property type="match status" value="1"/>
</dbReference>
<dbReference type="SUPFAM" id="SSF56784">
    <property type="entry name" value="HAD-like"/>
    <property type="match status" value="1"/>
</dbReference>
<dbReference type="AlphaFoldDB" id="A0A7Y9QX76"/>
<proteinExistence type="predicted"/>
<comment type="caution">
    <text evidence="1">The sequence shown here is derived from an EMBL/GenBank/DDBJ whole genome shotgun (WGS) entry which is preliminary data.</text>
</comment>
<gene>
    <name evidence="1" type="ORF">BDD16_002131</name>
</gene>
<dbReference type="Gene3D" id="3.40.50.1000">
    <property type="entry name" value="HAD superfamily/HAD-like"/>
    <property type="match status" value="1"/>
</dbReference>